<dbReference type="InterPro" id="IPR001789">
    <property type="entry name" value="Sig_transdc_resp-reg_receiver"/>
</dbReference>
<keyword evidence="1" id="KW-0597">Phosphoprotein</keyword>
<dbReference type="Pfam" id="PF00072">
    <property type="entry name" value="Response_reg"/>
    <property type="match status" value="1"/>
</dbReference>
<feature type="modified residue" description="4-aspartylphosphate" evidence="1">
    <location>
        <position position="73"/>
    </location>
</feature>
<protein>
    <submittedName>
        <fullName evidence="3">Response regulator</fullName>
    </submittedName>
</protein>
<proteinExistence type="predicted"/>
<gene>
    <name evidence="3" type="ORF">ENF32_05850</name>
</gene>
<dbReference type="SMART" id="SM00448">
    <property type="entry name" value="REC"/>
    <property type="match status" value="1"/>
</dbReference>
<dbReference type="GO" id="GO:0000160">
    <property type="term" value="P:phosphorelay signal transduction system"/>
    <property type="evidence" value="ECO:0007669"/>
    <property type="project" value="InterPro"/>
</dbReference>
<dbReference type="CDD" id="cd17557">
    <property type="entry name" value="REC_Rcp-like"/>
    <property type="match status" value="1"/>
</dbReference>
<dbReference type="InterPro" id="IPR011006">
    <property type="entry name" value="CheY-like_superfamily"/>
</dbReference>
<dbReference type="PANTHER" id="PTHR44520">
    <property type="entry name" value="RESPONSE REGULATOR RCP1-RELATED"/>
    <property type="match status" value="1"/>
</dbReference>
<dbReference type="PANTHER" id="PTHR44520:SF1">
    <property type="entry name" value="TWO-COMPONENT SYSTEM REGULATORY PROTEIN"/>
    <property type="match status" value="1"/>
</dbReference>
<dbReference type="AlphaFoldDB" id="A0A7C0U7B8"/>
<comment type="caution">
    <text evidence="3">The sequence shown here is derived from an EMBL/GenBank/DDBJ whole genome shotgun (WGS) entry which is preliminary data.</text>
</comment>
<evidence type="ECO:0000313" key="3">
    <source>
        <dbReference type="EMBL" id="HDD53570.1"/>
    </source>
</evidence>
<dbReference type="EMBL" id="DQWS01000220">
    <property type="protein sequence ID" value="HDD53570.1"/>
    <property type="molecule type" value="Genomic_DNA"/>
</dbReference>
<evidence type="ECO:0000256" key="1">
    <source>
        <dbReference type="PROSITE-ProRule" id="PRU00169"/>
    </source>
</evidence>
<accession>A0A7C0U7B8</accession>
<dbReference type="Proteomes" id="UP000885690">
    <property type="component" value="Unassembled WGS sequence"/>
</dbReference>
<dbReference type="InterPro" id="IPR052893">
    <property type="entry name" value="TCS_response_regulator"/>
</dbReference>
<dbReference type="PROSITE" id="PS50110">
    <property type="entry name" value="RESPONSE_REGULATORY"/>
    <property type="match status" value="1"/>
</dbReference>
<reference evidence="3" key="1">
    <citation type="journal article" date="2020" name="mSystems">
        <title>Genome- and Community-Level Interaction Insights into Carbon Utilization and Element Cycling Functions of Hydrothermarchaeota in Hydrothermal Sediment.</title>
        <authorList>
            <person name="Zhou Z."/>
            <person name="Liu Y."/>
            <person name="Xu W."/>
            <person name="Pan J."/>
            <person name="Luo Z.H."/>
            <person name="Li M."/>
        </authorList>
    </citation>
    <scope>NUCLEOTIDE SEQUENCE [LARGE SCALE GENOMIC DNA]</scope>
    <source>
        <strain evidence="3">HyVt-115</strain>
    </source>
</reference>
<sequence length="156" mass="17670">MEEKGKTRGRGVVLLVEDDPHDAMLVERSFRRGNLMVSLVVVRDGREALDYLLGKGKFSSGEVLCLPRLILLDLKLPRMNGFEFLKEVKNTPSLSRIPVVVLTSSLEWKDVDKAYELGASAYLVKPVKFEEFMEMMKVVGTFWVSFNVTSASNFTY</sequence>
<dbReference type="Gene3D" id="3.40.50.2300">
    <property type="match status" value="1"/>
</dbReference>
<feature type="domain" description="Response regulatory" evidence="2">
    <location>
        <begin position="12"/>
        <end position="140"/>
    </location>
</feature>
<dbReference type="SUPFAM" id="SSF52172">
    <property type="entry name" value="CheY-like"/>
    <property type="match status" value="1"/>
</dbReference>
<evidence type="ECO:0000259" key="2">
    <source>
        <dbReference type="PROSITE" id="PS50110"/>
    </source>
</evidence>
<organism evidence="3">
    <name type="scientific">Thermosulfidibacter takaii</name>
    <dbReference type="NCBI Taxonomy" id="412593"/>
    <lineage>
        <taxon>Bacteria</taxon>
        <taxon>Pseudomonadati</taxon>
        <taxon>Thermosulfidibacterota</taxon>
        <taxon>Thermosulfidibacteria</taxon>
        <taxon>Thermosulfidibacterales</taxon>
        <taxon>Thermosulfidibacteraceae</taxon>
    </lineage>
</organism>
<name>A0A7C0U7B8_9BACT</name>